<dbReference type="Gene3D" id="3.30.420.10">
    <property type="entry name" value="Ribonuclease H-like superfamily/Ribonuclease H"/>
    <property type="match status" value="1"/>
</dbReference>
<evidence type="ECO:0000256" key="7">
    <source>
        <dbReference type="ARBA" id="ARBA00019179"/>
    </source>
</evidence>
<proteinExistence type="inferred from homology"/>
<dbReference type="SUPFAM" id="SSF53098">
    <property type="entry name" value="Ribonuclease H-like"/>
    <property type="match status" value="1"/>
</dbReference>
<dbReference type="GO" id="GO:0004523">
    <property type="term" value="F:RNA-DNA hybrid ribonuclease activity"/>
    <property type="evidence" value="ECO:0007669"/>
    <property type="project" value="UniProtKB-EC"/>
</dbReference>
<keyword evidence="8" id="KW-0963">Cytoplasm</keyword>
<dbReference type="GO" id="GO:0046872">
    <property type="term" value="F:metal ion binding"/>
    <property type="evidence" value="ECO:0007669"/>
    <property type="project" value="UniProtKB-KW"/>
</dbReference>
<dbReference type="GO" id="GO:0006298">
    <property type="term" value="P:mismatch repair"/>
    <property type="evidence" value="ECO:0007669"/>
    <property type="project" value="TreeGrafter"/>
</dbReference>
<evidence type="ECO:0000256" key="2">
    <source>
        <dbReference type="ARBA" id="ARBA00001936"/>
    </source>
</evidence>
<evidence type="ECO:0000256" key="13">
    <source>
        <dbReference type="ARBA" id="ARBA00023211"/>
    </source>
</evidence>
<evidence type="ECO:0000256" key="10">
    <source>
        <dbReference type="ARBA" id="ARBA00022723"/>
    </source>
</evidence>
<feature type="domain" description="RNase H type-2" evidence="14">
    <location>
        <begin position="68"/>
        <end position="257"/>
    </location>
</feature>
<evidence type="ECO:0000256" key="1">
    <source>
        <dbReference type="ARBA" id="ARBA00000077"/>
    </source>
</evidence>
<gene>
    <name evidence="15" type="primary">rnhB_5</name>
    <name evidence="15" type="ORF">SDC9_05957</name>
</gene>
<dbReference type="GO" id="GO:0032299">
    <property type="term" value="C:ribonuclease H2 complex"/>
    <property type="evidence" value="ECO:0007669"/>
    <property type="project" value="TreeGrafter"/>
</dbReference>
<accession>A0A644T0J3</accession>
<keyword evidence="10" id="KW-0479">Metal-binding</keyword>
<evidence type="ECO:0000256" key="9">
    <source>
        <dbReference type="ARBA" id="ARBA00022722"/>
    </source>
</evidence>
<dbReference type="PROSITE" id="PS51975">
    <property type="entry name" value="RNASE_H_2"/>
    <property type="match status" value="1"/>
</dbReference>
<dbReference type="EC" id="3.1.26.4" evidence="6"/>
<evidence type="ECO:0000256" key="6">
    <source>
        <dbReference type="ARBA" id="ARBA00012180"/>
    </source>
</evidence>
<keyword evidence="12 15" id="KW-0378">Hydrolase</keyword>
<comment type="cofactor">
    <cofactor evidence="3">
        <name>Mg(2+)</name>
        <dbReference type="ChEBI" id="CHEBI:18420"/>
    </cofactor>
</comment>
<dbReference type="InterPro" id="IPR036397">
    <property type="entry name" value="RNaseH_sf"/>
</dbReference>
<dbReference type="Pfam" id="PF01351">
    <property type="entry name" value="RNase_HII"/>
    <property type="match status" value="1"/>
</dbReference>
<comment type="subcellular location">
    <subcellularLocation>
        <location evidence="4">Cytoplasm</location>
    </subcellularLocation>
</comment>
<dbReference type="InterPro" id="IPR012337">
    <property type="entry name" value="RNaseH-like_sf"/>
</dbReference>
<reference evidence="15" key="1">
    <citation type="submission" date="2019-08" db="EMBL/GenBank/DDBJ databases">
        <authorList>
            <person name="Kucharzyk K."/>
            <person name="Murdoch R.W."/>
            <person name="Higgins S."/>
            <person name="Loffler F."/>
        </authorList>
    </citation>
    <scope>NUCLEOTIDE SEQUENCE</scope>
</reference>
<evidence type="ECO:0000256" key="3">
    <source>
        <dbReference type="ARBA" id="ARBA00001946"/>
    </source>
</evidence>
<comment type="similarity">
    <text evidence="5">Belongs to the RNase HII family.</text>
</comment>
<keyword evidence="13" id="KW-0464">Manganese</keyword>
<keyword evidence="9" id="KW-0540">Nuclease</keyword>
<dbReference type="AlphaFoldDB" id="A0A644T0J3"/>
<evidence type="ECO:0000259" key="14">
    <source>
        <dbReference type="PROSITE" id="PS51975"/>
    </source>
</evidence>
<dbReference type="EMBL" id="VSSQ01000012">
    <property type="protein sequence ID" value="MPL60396.1"/>
    <property type="molecule type" value="Genomic_DNA"/>
</dbReference>
<dbReference type="PANTHER" id="PTHR10954:SF18">
    <property type="entry name" value="RIBONUCLEASE HII"/>
    <property type="match status" value="1"/>
</dbReference>
<comment type="catalytic activity">
    <reaction evidence="1">
        <text>Endonucleolytic cleavage to 5'-phosphomonoester.</text>
        <dbReference type="EC" id="3.1.26.4"/>
    </reaction>
</comment>
<dbReference type="FunFam" id="3.30.420.10:FF:000006">
    <property type="entry name" value="Ribonuclease HII"/>
    <property type="match status" value="1"/>
</dbReference>
<comment type="cofactor">
    <cofactor evidence="2">
        <name>Mn(2+)</name>
        <dbReference type="ChEBI" id="CHEBI:29035"/>
    </cofactor>
</comment>
<dbReference type="CDD" id="cd07182">
    <property type="entry name" value="RNase_HII_bacteria_HII_like"/>
    <property type="match status" value="1"/>
</dbReference>
<dbReference type="GO" id="GO:0003723">
    <property type="term" value="F:RNA binding"/>
    <property type="evidence" value="ECO:0007669"/>
    <property type="project" value="InterPro"/>
</dbReference>
<comment type="caution">
    <text evidence="15">The sequence shown here is derived from an EMBL/GenBank/DDBJ whole genome shotgun (WGS) entry which is preliminary data.</text>
</comment>
<dbReference type="NCBIfam" id="NF000595">
    <property type="entry name" value="PRK00015.1-3"/>
    <property type="match status" value="1"/>
</dbReference>
<evidence type="ECO:0000256" key="4">
    <source>
        <dbReference type="ARBA" id="ARBA00004496"/>
    </source>
</evidence>
<name>A0A644T0J3_9ZZZZ</name>
<dbReference type="NCBIfam" id="NF000594">
    <property type="entry name" value="PRK00015.1-1"/>
    <property type="match status" value="1"/>
</dbReference>
<protein>
    <recommendedName>
        <fullName evidence="7">Ribonuclease HII</fullName>
        <ecNumber evidence="6">3.1.26.4</ecNumber>
    </recommendedName>
</protein>
<dbReference type="InterPro" id="IPR022898">
    <property type="entry name" value="RNase_HII"/>
</dbReference>
<evidence type="ECO:0000313" key="15">
    <source>
        <dbReference type="EMBL" id="MPL60396.1"/>
    </source>
</evidence>
<organism evidence="15">
    <name type="scientific">bioreactor metagenome</name>
    <dbReference type="NCBI Taxonomy" id="1076179"/>
    <lineage>
        <taxon>unclassified sequences</taxon>
        <taxon>metagenomes</taxon>
        <taxon>ecological metagenomes</taxon>
    </lineage>
</organism>
<dbReference type="GO" id="GO:0005737">
    <property type="term" value="C:cytoplasm"/>
    <property type="evidence" value="ECO:0007669"/>
    <property type="project" value="UniProtKB-SubCell"/>
</dbReference>
<dbReference type="HAMAP" id="MF_00052_B">
    <property type="entry name" value="RNase_HII_B"/>
    <property type="match status" value="1"/>
</dbReference>
<dbReference type="GO" id="GO:0043137">
    <property type="term" value="P:DNA replication, removal of RNA primer"/>
    <property type="evidence" value="ECO:0007669"/>
    <property type="project" value="TreeGrafter"/>
</dbReference>
<evidence type="ECO:0000256" key="8">
    <source>
        <dbReference type="ARBA" id="ARBA00022490"/>
    </source>
</evidence>
<evidence type="ECO:0000256" key="12">
    <source>
        <dbReference type="ARBA" id="ARBA00022801"/>
    </source>
</evidence>
<dbReference type="InterPro" id="IPR001352">
    <property type="entry name" value="RNase_HII/HIII"/>
</dbReference>
<keyword evidence="11" id="KW-0255">Endonuclease</keyword>
<dbReference type="InterPro" id="IPR024567">
    <property type="entry name" value="RNase_HII/HIII_dom"/>
</dbReference>
<evidence type="ECO:0000256" key="11">
    <source>
        <dbReference type="ARBA" id="ARBA00022759"/>
    </source>
</evidence>
<sequence length="257" mass="28744">MKVSQIAQILTSDSVSEETIIQLQQDPRVSVGQLIKKYERRQTAMRLESQRLHTLFRFERALLDDGFELIAGVDEAGRGPLAGPVVVGAAILPANFYLPRLNDSKKLSAKQREELYHKLKEKAVATAVSIIDAAVIDEINVYQATIKGMYHVIEQLYPRPHAALIDAVPLPDLRIYSSSIIDGDALSASIAAASIIAKVERDKIMDKYDLEFPQYGFSRHKGYGTAEHFAALVKHGPCPIHRRSFDPIKTWVKNHED</sequence>
<evidence type="ECO:0000256" key="5">
    <source>
        <dbReference type="ARBA" id="ARBA00007383"/>
    </source>
</evidence>
<dbReference type="PANTHER" id="PTHR10954">
    <property type="entry name" value="RIBONUCLEASE H2 SUBUNIT A"/>
    <property type="match status" value="1"/>
</dbReference>